<feature type="region of interest" description="Disordered" evidence="4">
    <location>
        <begin position="258"/>
        <end position="286"/>
    </location>
</feature>
<proteinExistence type="predicted"/>
<dbReference type="Gene3D" id="2.60.120.650">
    <property type="entry name" value="Cupin"/>
    <property type="match status" value="1"/>
</dbReference>
<keyword evidence="7" id="KW-1185">Reference proteome</keyword>
<protein>
    <recommendedName>
        <fullName evidence="5">JmjC domain-containing protein</fullName>
    </recommendedName>
</protein>
<evidence type="ECO:0000256" key="4">
    <source>
        <dbReference type="SAM" id="MobiDB-lite"/>
    </source>
</evidence>
<evidence type="ECO:0000259" key="5">
    <source>
        <dbReference type="PROSITE" id="PS51184"/>
    </source>
</evidence>
<comment type="cofactor">
    <cofactor evidence="1">
        <name>Fe(2+)</name>
        <dbReference type="ChEBI" id="CHEBI:29033"/>
    </cofactor>
</comment>
<evidence type="ECO:0000256" key="1">
    <source>
        <dbReference type="ARBA" id="ARBA00001954"/>
    </source>
</evidence>
<sequence length="286" mass="29869">MRWGVLDRLLGEPGSFFETCRLGRPRVFTPPSLPQEVPTLRELTGGLDGGLMRAPYVELVREGEVVPAAELGAAAGAAHGTEEGFADPERIMHLLAEGATLLLPRLGRWNASAGALTALLSQDLGRETEAFCFATTVGRSGRDVHCDDADVLVVQLAGRKEWTVYEAPADGDGRPGAVRTPAAPALCTVIGAGDVLYVPRGAPHRASGEDGLSAHLALTIREAAKPAPDPAPRPIVEAELLATARELLASARARVQTLTHEGPLARTGGSPPSGARGIPADWPAAD</sequence>
<organism evidence="6 7">
    <name type="scientific">Streptomyces xanthochromogenes</name>
    <dbReference type="NCBI Taxonomy" id="67384"/>
    <lineage>
        <taxon>Bacteria</taxon>
        <taxon>Bacillati</taxon>
        <taxon>Actinomycetota</taxon>
        <taxon>Actinomycetes</taxon>
        <taxon>Kitasatosporales</taxon>
        <taxon>Streptomycetaceae</taxon>
        <taxon>Streptomyces</taxon>
    </lineage>
</organism>
<evidence type="ECO:0000256" key="3">
    <source>
        <dbReference type="ARBA" id="ARBA00023004"/>
    </source>
</evidence>
<dbReference type="PROSITE" id="PS51184">
    <property type="entry name" value="JMJC"/>
    <property type="match status" value="1"/>
</dbReference>
<dbReference type="Pfam" id="PF08007">
    <property type="entry name" value="JmjC_2"/>
    <property type="match status" value="1"/>
</dbReference>
<accession>A0ABQ2ZNJ2</accession>
<dbReference type="SUPFAM" id="SSF51197">
    <property type="entry name" value="Clavaminate synthase-like"/>
    <property type="match status" value="1"/>
</dbReference>
<evidence type="ECO:0000313" key="6">
    <source>
        <dbReference type="EMBL" id="GGY18725.1"/>
    </source>
</evidence>
<dbReference type="Proteomes" id="UP000600946">
    <property type="component" value="Unassembled WGS sequence"/>
</dbReference>
<comment type="caution">
    <text evidence="6">The sequence shown here is derived from an EMBL/GenBank/DDBJ whole genome shotgun (WGS) entry which is preliminary data.</text>
</comment>
<evidence type="ECO:0000313" key="7">
    <source>
        <dbReference type="Proteomes" id="UP000600946"/>
    </source>
</evidence>
<feature type="domain" description="JmjC" evidence="5">
    <location>
        <begin position="99"/>
        <end position="239"/>
    </location>
</feature>
<dbReference type="InterPro" id="IPR039994">
    <property type="entry name" value="NO66-like"/>
</dbReference>
<keyword evidence="2" id="KW-0479">Metal-binding</keyword>
<dbReference type="EMBL" id="BMUU01000001">
    <property type="protein sequence ID" value="GGY18725.1"/>
    <property type="molecule type" value="Genomic_DNA"/>
</dbReference>
<gene>
    <name evidence="6" type="ORF">GCM10010326_09330</name>
</gene>
<reference evidence="7" key="1">
    <citation type="journal article" date="2019" name="Int. J. Syst. Evol. Microbiol.">
        <title>The Global Catalogue of Microorganisms (GCM) 10K type strain sequencing project: providing services to taxonomists for standard genome sequencing and annotation.</title>
        <authorList>
            <consortium name="The Broad Institute Genomics Platform"/>
            <consortium name="The Broad Institute Genome Sequencing Center for Infectious Disease"/>
            <person name="Wu L."/>
            <person name="Ma J."/>
        </authorList>
    </citation>
    <scope>NUCLEOTIDE SEQUENCE [LARGE SCALE GENOMIC DNA]</scope>
    <source>
        <strain evidence="7">JCM 4594</strain>
    </source>
</reference>
<keyword evidence="3" id="KW-0408">Iron</keyword>
<evidence type="ECO:0000256" key="2">
    <source>
        <dbReference type="ARBA" id="ARBA00022723"/>
    </source>
</evidence>
<name>A0ABQ2ZNJ2_9ACTN</name>
<dbReference type="InterPro" id="IPR003347">
    <property type="entry name" value="JmjC_dom"/>
</dbReference>
<dbReference type="PANTHER" id="PTHR13096">
    <property type="entry name" value="MINA53 MYC INDUCED NUCLEAR ANTIGEN"/>
    <property type="match status" value="1"/>
</dbReference>
<dbReference type="PANTHER" id="PTHR13096:SF8">
    <property type="entry name" value="RIBOSOMAL OXYGENASE 1"/>
    <property type="match status" value="1"/>
</dbReference>